<evidence type="ECO:0000313" key="3">
    <source>
        <dbReference type="EMBL" id="NRQ41222.1"/>
    </source>
</evidence>
<dbReference type="InterPro" id="IPR021253">
    <property type="entry name" value="ZrgA-like"/>
</dbReference>
<feature type="region of interest" description="Disordered" evidence="1">
    <location>
        <begin position="26"/>
        <end position="58"/>
    </location>
</feature>
<dbReference type="AlphaFoldDB" id="A0A7Y5EH03"/>
<dbReference type="Pfam" id="PF10986">
    <property type="entry name" value="ZrgA"/>
    <property type="match status" value="1"/>
</dbReference>
<dbReference type="EMBL" id="JABSOD010000001">
    <property type="protein sequence ID" value="NRQ41222.1"/>
    <property type="molecule type" value="Genomic_DNA"/>
</dbReference>
<name>A0A7Y5EH03_9GAMM</name>
<organism evidence="3 4">
    <name type="scientific">Rheinheimera lutimaris</name>
    <dbReference type="NCBI Taxonomy" id="2740584"/>
    <lineage>
        <taxon>Bacteria</taxon>
        <taxon>Pseudomonadati</taxon>
        <taxon>Pseudomonadota</taxon>
        <taxon>Gammaproteobacteria</taxon>
        <taxon>Chromatiales</taxon>
        <taxon>Chromatiaceae</taxon>
        <taxon>Rheinheimera</taxon>
    </lineage>
</organism>
<comment type="caution">
    <text evidence="3">The sequence shown here is derived from an EMBL/GenBank/DDBJ whole genome shotgun (WGS) entry which is preliminary data.</text>
</comment>
<sequence length="203" mass="22410">MKLSLLACMLIAAGLNTAVVTAQQAEHAQAAVEQKHQHDHDHDHQDEHDHDDDDMPALGAHVHGHAVLTLVLEGNEMQLAFQSAAQSIVGFEHKPRTPEQKQEVAAAIEVFNQAQWFSFNTDANCELVMAEASTDLTEPQANKGHADFYANYQLLCQRPARLDELQLSIFSLVPALEHMDIQWIINGRQGASQAALSSSTVRF</sequence>
<gene>
    <name evidence="3" type="ORF">HRH59_01345</name>
</gene>
<evidence type="ECO:0000256" key="1">
    <source>
        <dbReference type="SAM" id="MobiDB-lite"/>
    </source>
</evidence>
<keyword evidence="2" id="KW-0732">Signal</keyword>
<accession>A0A7Y5EH03</accession>
<feature type="signal peptide" evidence="2">
    <location>
        <begin position="1"/>
        <end position="18"/>
    </location>
</feature>
<feature type="compositionally biased region" description="Basic and acidic residues" evidence="1">
    <location>
        <begin position="33"/>
        <end position="48"/>
    </location>
</feature>
<evidence type="ECO:0000256" key="2">
    <source>
        <dbReference type="SAM" id="SignalP"/>
    </source>
</evidence>
<protein>
    <submittedName>
        <fullName evidence="3">DUF2796 domain-containing protein</fullName>
    </submittedName>
</protein>
<evidence type="ECO:0000313" key="4">
    <source>
        <dbReference type="Proteomes" id="UP000523161"/>
    </source>
</evidence>
<keyword evidence="4" id="KW-1185">Reference proteome</keyword>
<reference evidence="3 4" key="1">
    <citation type="submission" date="2020-06" db="EMBL/GenBank/DDBJ databases">
        <title>Rheinheimera sp. nov., a marine bacterium isolated from coastal.</title>
        <authorList>
            <person name="Yu Q."/>
            <person name="Qi Y."/>
            <person name="Pu J."/>
        </authorList>
    </citation>
    <scope>NUCLEOTIDE SEQUENCE [LARGE SCALE GENOMIC DNA]</scope>
    <source>
        <strain evidence="3 4">YQF-2</strain>
    </source>
</reference>
<dbReference type="Proteomes" id="UP000523161">
    <property type="component" value="Unassembled WGS sequence"/>
</dbReference>
<proteinExistence type="predicted"/>
<dbReference type="RefSeq" id="WP_173499465.1">
    <property type="nucleotide sequence ID" value="NZ_JABSOD010000001.1"/>
</dbReference>
<feature type="chain" id="PRO_5031115759" evidence="2">
    <location>
        <begin position="19"/>
        <end position="203"/>
    </location>
</feature>